<dbReference type="AlphaFoldDB" id="A0A291TB97"/>
<dbReference type="GO" id="GO:0008236">
    <property type="term" value="F:serine-type peptidase activity"/>
    <property type="evidence" value="ECO:0007669"/>
    <property type="project" value="InterPro"/>
</dbReference>
<organism evidence="4 5">
    <name type="scientific">Faecalibacterium prausnitzii</name>
    <dbReference type="NCBI Taxonomy" id="853"/>
    <lineage>
        <taxon>Bacteria</taxon>
        <taxon>Bacillati</taxon>
        <taxon>Bacillota</taxon>
        <taxon>Clostridia</taxon>
        <taxon>Eubacteriales</taxon>
        <taxon>Oscillospiraceae</taxon>
        <taxon>Faecalibacterium</taxon>
    </lineage>
</organism>
<dbReference type="Pfam" id="PF00326">
    <property type="entry name" value="Peptidase_S9"/>
    <property type="match status" value="1"/>
</dbReference>
<dbReference type="InterPro" id="IPR029058">
    <property type="entry name" value="AB_hydrolase_fold"/>
</dbReference>
<evidence type="ECO:0000259" key="3">
    <source>
        <dbReference type="Pfam" id="PF20434"/>
    </source>
</evidence>
<dbReference type="PANTHER" id="PTHR48081:SF6">
    <property type="entry name" value="PEPTIDASE S9 PROLYL OLIGOPEPTIDASE CATALYTIC DOMAIN-CONTAINING PROTEIN"/>
    <property type="match status" value="1"/>
</dbReference>
<dbReference type="PANTHER" id="PTHR48081">
    <property type="entry name" value="AB HYDROLASE SUPERFAMILY PROTEIN C4A8.06C"/>
    <property type="match status" value="1"/>
</dbReference>
<feature type="domain" description="BD-FAE-like" evidence="3">
    <location>
        <begin position="31"/>
        <end position="130"/>
    </location>
</feature>
<gene>
    <name evidence="4" type="ORF">CRH10_09070</name>
</gene>
<dbReference type="Gene3D" id="3.40.50.1820">
    <property type="entry name" value="alpha/beta hydrolase"/>
    <property type="match status" value="1"/>
</dbReference>
<keyword evidence="1" id="KW-0378">Hydrolase</keyword>
<proteinExistence type="predicted"/>
<evidence type="ECO:0000313" key="5">
    <source>
        <dbReference type="Proteomes" id="UP000223709"/>
    </source>
</evidence>
<reference evidence="4 5" key="1">
    <citation type="submission" date="2017-10" db="EMBL/GenBank/DDBJ databases">
        <title>Complete Genome Sequence of Faecalibacterium prausnitzii isolated from the gut of healthy adult Indian.</title>
        <authorList>
            <person name="Bag S."/>
            <person name="Ghosh T.S."/>
            <person name="Das B."/>
        </authorList>
    </citation>
    <scope>NUCLEOTIDE SEQUENCE [LARGE SCALE GENOMIC DNA]</scope>
    <source>
        <strain evidence="4 5">Indica</strain>
    </source>
</reference>
<dbReference type="Proteomes" id="UP000223709">
    <property type="component" value="Chromosome"/>
</dbReference>
<dbReference type="InterPro" id="IPR049492">
    <property type="entry name" value="BD-FAE-like_dom"/>
</dbReference>
<sequence length="326" mass="35541">MKITQIPMGAHNAQLTCYLQDPCTEMPALDRCPAILIFPGGAYAFCSDREADPVALAFLNAGYNAFVLRYSVSQNCPVEEVYTNAFAEAQEAMDYLHQNAGDLHIDPEQIAVVGFSAGGHLAASVGTMGRVRPAAMLLGYAVFSVPGKALGMELPDLLQQVDDQTPPAFLFATQGDHLVPATQSLQFATLLAERKIPYEMHIFAYGDHGFSTGSRHIANPQNPENPESAVWQGMALGFLNHIFNHDVLVPAPEEVKEFCLDMKIGTLLDTPQSAALIQQLLPELAQYVQQEPGSRGISVNNLQFYSNKMFDEEKLAALNEALAKLN</sequence>
<protein>
    <submittedName>
        <fullName evidence="4">Esterase</fullName>
    </submittedName>
</protein>
<dbReference type="Pfam" id="PF20434">
    <property type="entry name" value="BD-FAE"/>
    <property type="match status" value="1"/>
</dbReference>
<evidence type="ECO:0000259" key="2">
    <source>
        <dbReference type="Pfam" id="PF00326"/>
    </source>
</evidence>
<evidence type="ECO:0000313" key="4">
    <source>
        <dbReference type="EMBL" id="ATL90434.1"/>
    </source>
</evidence>
<accession>A0A291TB97</accession>
<dbReference type="RefSeq" id="WP_098924235.1">
    <property type="nucleotide sequence ID" value="NZ_CP023819.1"/>
</dbReference>
<evidence type="ECO:0000256" key="1">
    <source>
        <dbReference type="ARBA" id="ARBA00022801"/>
    </source>
</evidence>
<dbReference type="InterPro" id="IPR050300">
    <property type="entry name" value="GDXG_lipolytic_enzyme"/>
</dbReference>
<name>A0A291TB97_9FIRM</name>
<dbReference type="EMBL" id="CP023819">
    <property type="protein sequence ID" value="ATL90434.1"/>
    <property type="molecule type" value="Genomic_DNA"/>
</dbReference>
<dbReference type="GO" id="GO:0006508">
    <property type="term" value="P:proteolysis"/>
    <property type="evidence" value="ECO:0007669"/>
    <property type="project" value="InterPro"/>
</dbReference>
<dbReference type="InterPro" id="IPR001375">
    <property type="entry name" value="Peptidase_S9_cat"/>
</dbReference>
<feature type="domain" description="Peptidase S9 prolyl oligopeptidase catalytic" evidence="2">
    <location>
        <begin position="160"/>
        <end position="216"/>
    </location>
</feature>
<dbReference type="SUPFAM" id="SSF53474">
    <property type="entry name" value="alpha/beta-Hydrolases"/>
    <property type="match status" value="1"/>
</dbReference>